<name>A0ABS4AZC1_9PROT</name>
<keyword evidence="3" id="KW-1185">Reference proteome</keyword>
<accession>A0ABS4AZC1</accession>
<gene>
    <name evidence="2" type="ORF">J5Y09_22415</name>
</gene>
<feature type="domain" description="BLUF" evidence="1">
    <location>
        <begin position="3"/>
        <end position="93"/>
    </location>
</feature>
<dbReference type="SUPFAM" id="SSF54975">
    <property type="entry name" value="Acylphosphatase/BLUF domain-like"/>
    <property type="match status" value="1"/>
</dbReference>
<dbReference type="RefSeq" id="WP_209354087.1">
    <property type="nucleotide sequence ID" value="NZ_JAGIYZ010000034.1"/>
</dbReference>
<dbReference type="InterPro" id="IPR007024">
    <property type="entry name" value="BLUF_domain"/>
</dbReference>
<dbReference type="EMBL" id="JAGIYZ010000034">
    <property type="protein sequence ID" value="MBP0466699.1"/>
    <property type="molecule type" value="Genomic_DNA"/>
</dbReference>
<sequence length="134" mass="15318">MRLSQLIYVSRPFGFHEGTLDDILVSACRHNERNGITGSLVCRADLFLQILEGPRAAVTETFGRILRDDRHVEATILHCGDTPERMFASWTMRDDPPQSWMWPREEVREGVLQSTTAAHALTIFRRLSRLPRAA</sequence>
<dbReference type="InterPro" id="IPR036046">
    <property type="entry name" value="Acylphosphatase-like_dom_sf"/>
</dbReference>
<dbReference type="Pfam" id="PF04940">
    <property type="entry name" value="BLUF"/>
    <property type="match status" value="1"/>
</dbReference>
<dbReference type="PROSITE" id="PS50925">
    <property type="entry name" value="BLUF"/>
    <property type="match status" value="1"/>
</dbReference>
<evidence type="ECO:0000313" key="3">
    <source>
        <dbReference type="Proteomes" id="UP000680815"/>
    </source>
</evidence>
<reference evidence="2 3" key="1">
    <citation type="submission" date="2021-03" db="EMBL/GenBank/DDBJ databases">
        <authorList>
            <person name="So Y."/>
        </authorList>
    </citation>
    <scope>NUCLEOTIDE SEQUENCE [LARGE SCALE GENOMIC DNA]</scope>
    <source>
        <strain evidence="2 3">PWR1</strain>
    </source>
</reference>
<protein>
    <submittedName>
        <fullName evidence="2">BLUF domain-containing protein</fullName>
    </submittedName>
</protein>
<dbReference type="Proteomes" id="UP000680815">
    <property type="component" value="Unassembled WGS sequence"/>
</dbReference>
<evidence type="ECO:0000313" key="2">
    <source>
        <dbReference type="EMBL" id="MBP0466699.1"/>
    </source>
</evidence>
<organism evidence="2 3">
    <name type="scientific">Roseomonas nitratireducens</name>
    <dbReference type="NCBI Taxonomy" id="2820810"/>
    <lineage>
        <taxon>Bacteria</taxon>
        <taxon>Pseudomonadati</taxon>
        <taxon>Pseudomonadota</taxon>
        <taxon>Alphaproteobacteria</taxon>
        <taxon>Acetobacterales</taxon>
        <taxon>Roseomonadaceae</taxon>
        <taxon>Roseomonas</taxon>
    </lineage>
</organism>
<evidence type="ECO:0000259" key="1">
    <source>
        <dbReference type="PROSITE" id="PS50925"/>
    </source>
</evidence>
<dbReference type="SMART" id="SM01034">
    <property type="entry name" value="BLUF"/>
    <property type="match status" value="1"/>
</dbReference>
<proteinExistence type="predicted"/>
<comment type="caution">
    <text evidence="2">The sequence shown here is derived from an EMBL/GenBank/DDBJ whole genome shotgun (WGS) entry which is preliminary data.</text>
</comment>
<dbReference type="Gene3D" id="3.30.70.100">
    <property type="match status" value="1"/>
</dbReference>